<sequence>MSPVSLRWRLGLIVPLGLGLLMGAVGELGQPSIAQANPRSTPSPTRNTHHQLPPSVRSRILAVAARDLGQAPGNLTIREATRVTWADSCLGLGGPAELCAQMQVPGWAVEVSERQSWGPPSWFYRADQAGQIIRQAVGSRSLTPEVEQRLLRQAERSLKLPPRSLTVTALKRRTWNGCMGVYDAPLTACTMIAIDGWQAILNQGDRAFVFHLDRAANLVRYNQAASNGTTAIAPMTSDLPTLGNGERFQMHITGGIAGRQERWTLMEDGRLLRRINNQAPELVGQLSANQRTELEQALDNSMLSNLSGLSYLPTPGAADYQTVTLTDRGVSVQYADLMRDRLPQSIQQVTGAWERAIASLQAP</sequence>
<dbReference type="EMBL" id="JAZAQF010000012">
    <property type="protein sequence ID" value="MFG3816470.1"/>
    <property type="molecule type" value="Genomic_DNA"/>
</dbReference>
<comment type="caution">
    <text evidence="2">The sequence shown here is derived from an EMBL/GenBank/DDBJ whole genome shotgun (WGS) entry which is preliminary data.</text>
</comment>
<evidence type="ECO:0000313" key="3">
    <source>
        <dbReference type="Proteomes" id="UP001604335"/>
    </source>
</evidence>
<protein>
    <submittedName>
        <fullName evidence="2">Uncharacterized protein</fullName>
    </submittedName>
</protein>
<gene>
    <name evidence="2" type="ORF">VPK24_02385</name>
</gene>
<keyword evidence="3" id="KW-1185">Reference proteome</keyword>
<evidence type="ECO:0000313" key="2">
    <source>
        <dbReference type="EMBL" id="MFG3816470.1"/>
    </source>
</evidence>
<proteinExistence type="predicted"/>
<organism evidence="2 3">
    <name type="scientific">Limnothrix redekei LRLZ20PSL1</name>
    <dbReference type="NCBI Taxonomy" id="3112953"/>
    <lineage>
        <taxon>Bacteria</taxon>
        <taxon>Bacillati</taxon>
        <taxon>Cyanobacteriota</taxon>
        <taxon>Cyanophyceae</taxon>
        <taxon>Pseudanabaenales</taxon>
        <taxon>Pseudanabaenaceae</taxon>
        <taxon>Limnothrix</taxon>
    </lineage>
</organism>
<dbReference type="Proteomes" id="UP001604335">
    <property type="component" value="Unassembled WGS sequence"/>
</dbReference>
<feature type="compositionally biased region" description="Polar residues" evidence="1">
    <location>
        <begin position="32"/>
        <end position="46"/>
    </location>
</feature>
<feature type="region of interest" description="Disordered" evidence="1">
    <location>
        <begin position="32"/>
        <end position="54"/>
    </location>
</feature>
<accession>A0ABW7C8J4</accession>
<dbReference type="RefSeq" id="WP_393010387.1">
    <property type="nucleotide sequence ID" value="NZ_JAZAQF010000012.1"/>
</dbReference>
<reference evidence="3" key="1">
    <citation type="journal article" date="2024" name="Algal Res.">
        <title>Biochemical, toxicological and genomic investigation of a high-biomass producing Limnothrix strain isolated from Italian shallow drinking water reservoir.</title>
        <authorList>
            <person name="Simonazzi M."/>
            <person name="Shishido T.K."/>
            <person name="Delbaje E."/>
            <person name="Wahlsten M."/>
            <person name="Fewer D.P."/>
            <person name="Sivonen K."/>
            <person name="Pezzolesi L."/>
            <person name="Pistocchi R."/>
        </authorList>
    </citation>
    <scope>NUCLEOTIDE SEQUENCE [LARGE SCALE GENOMIC DNA]</scope>
    <source>
        <strain evidence="3">LRLZ20PSL1</strain>
    </source>
</reference>
<name>A0ABW7C8J4_9CYAN</name>
<evidence type="ECO:0000256" key="1">
    <source>
        <dbReference type="SAM" id="MobiDB-lite"/>
    </source>
</evidence>